<evidence type="ECO:0008006" key="6">
    <source>
        <dbReference type="Google" id="ProtNLM"/>
    </source>
</evidence>
<feature type="region of interest" description="Disordered" evidence="4">
    <location>
        <begin position="223"/>
        <end position="247"/>
    </location>
</feature>
<evidence type="ECO:0000256" key="1">
    <source>
        <dbReference type="ARBA" id="ARBA00005485"/>
    </source>
</evidence>
<evidence type="ECO:0000256" key="4">
    <source>
        <dbReference type="SAM" id="MobiDB-lite"/>
    </source>
</evidence>
<protein>
    <recommendedName>
        <fullName evidence="6">WEB family protein</fullName>
    </recommendedName>
</protein>
<sequence length="572" mass="63948">MAENPDGVPDKCCSKEYYPSPEGDFGPGGTEMAGAKKVNLRVEIDTSPPFGSVKEAVTHFEGSGSWFSLHGLGLRHSYLQGIGGVDLKKVEEQTLELEKNLIVKELETLDVLEELGTTKRIVEDLKWQLQHEALKSMTVPEPQERMPTPMNEDIKKENHKYILSNHEQAVGTSSLCPSPSPDLILMELNQAKLNLGKTIHELGLIQTSVESLNKKIKKEKASLEKTRQRLTSKPAGASYLKEEPERQRTKPLLVDDSDLFGNCKNIMELLPDGNYRPEQYSEVDEARNFGVSRAVPSVQQMNASKKTAEMRLIAARKMEEAARAAEAVALAEIKALSTNEESFQFLLPEPDNAISFLERSSPSPFNSKTQNGVKAQKKNIGEALSQNDVANTPKVSILKKLEDATEEVKFSQQALEEALNRVEIANKKQLAAGEALRKWTPKHDHRGAGPAKRVNLSNPSDHPLNSPLIDMRRPDLADEEQKPVLRPTVSMRDVLSRKQALPEEFVARRQTEGRRVALSQMLNELREDLTFPAKAEGNRQKQFLAQRKKFGFIHISLPLTKHNKKNVQPSDL</sequence>
<evidence type="ECO:0000256" key="2">
    <source>
        <dbReference type="ARBA" id="ARBA00023054"/>
    </source>
</evidence>
<dbReference type="STRING" id="71139.A0A059BI82"/>
<dbReference type="InterPro" id="IPR008545">
    <property type="entry name" value="Web"/>
</dbReference>
<dbReference type="GO" id="GO:0009903">
    <property type="term" value="P:chloroplast avoidance movement"/>
    <property type="evidence" value="ECO:0000318"/>
    <property type="project" value="GO_Central"/>
</dbReference>
<dbReference type="Gramene" id="KCW65754">
    <property type="protein sequence ID" value="KCW65754"/>
    <property type="gene ID" value="EUGRSUZ_G03122"/>
</dbReference>
<accession>A0A059BI82</accession>
<proteinExistence type="inferred from homology"/>
<dbReference type="OrthoDB" id="649232at2759"/>
<dbReference type="OMA" id="FGGRGYW"/>
<evidence type="ECO:0000313" key="5">
    <source>
        <dbReference type="EMBL" id="KCW65754.1"/>
    </source>
</evidence>
<reference evidence="5" key="1">
    <citation type="submission" date="2013-07" db="EMBL/GenBank/DDBJ databases">
        <title>The genome of Eucalyptus grandis.</title>
        <authorList>
            <person name="Schmutz J."/>
            <person name="Hayes R."/>
            <person name="Myburg A."/>
            <person name="Tuskan G."/>
            <person name="Grattapaglia D."/>
            <person name="Rokhsar D.S."/>
        </authorList>
    </citation>
    <scope>NUCLEOTIDE SEQUENCE</scope>
    <source>
        <tissue evidence="5">Leaf extractions</tissue>
    </source>
</reference>
<keyword evidence="2 3" id="KW-0175">Coiled coil</keyword>
<dbReference type="InParanoid" id="A0A059BI82"/>
<dbReference type="AlphaFoldDB" id="A0A059BI82"/>
<dbReference type="PANTHER" id="PTHR32054:SF48">
    <property type="entry name" value="WEB FAMILY PROTEIN"/>
    <property type="match status" value="1"/>
</dbReference>
<evidence type="ECO:0000256" key="3">
    <source>
        <dbReference type="SAM" id="Coils"/>
    </source>
</evidence>
<name>A0A059BI82_EUCGR</name>
<comment type="similarity">
    <text evidence="1">Belongs to the WEB family.</text>
</comment>
<dbReference type="Pfam" id="PF05701">
    <property type="entry name" value="WEMBL"/>
    <property type="match status" value="2"/>
</dbReference>
<feature type="coiled-coil region" evidence="3">
    <location>
        <begin position="401"/>
        <end position="428"/>
    </location>
</feature>
<dbReference type="FunCoup" id="A0A059BI82">
    <property type="interactions" value="170"/>
</dbReference>
<dbReference type="GO" id="GO:0009904">
    <property type="term" value="P:chloroplast accumulation movement"/>
    <property type="evidence" value="ECO:0000318"/>
    <property type="project" value="GO_Central"/>
</dbReference>
<dbReference type="EMBL" id="KK198759">
    <property type="protein sequence ID" value="KCW65754.1"/>
    <property type="molecule type" value="Genomic_DNA"/>
</dbReference>
<organism evidence="5">
    <name type="scientific">Eucalyptus grandis</name>
    <name type="common">Flooded gum</name>
    <dbReference type="NCBI Taxonomy" id="71139"/>
    <lineage>
        <taxon>Eukaryota</taxon>
        <taxon>Viridiplantae</taxon>
        <taxon>Streptophyta</taxon>
        <taxon>Embryophyta</taxon>
        <taxon>Tracheophyta</taxon>
        <taxon>Spermatophyta</taxon>
        <taxon>Magnoliopsida</taxon>
        <taxon>eudicotyledons</taxon>
        <taxon>Gunneridae</taxon>
        <taxon>Pentapetalae</taxon>
        <taxon>rosids</taxon>
        <taxon>malvids</taxon>
        <taxon>Myrtales</taxon>
        <taxon>Myrtaceae</taxon>
        <taxon>Myrtoideae</taxon>
        <taxon>Eucalypteae</taxon>
        <taxon>Eucalyptus</taxon>
    </lineage>
</organism>
<dbReference type="KEGG" id="egr:104454450"/>
<dbReference type="eggNOG" id="ENOG502RR51">
    <property type="taxonomic scope" value="Eukaryota"/>
</dbReference>
<dbReference type="GO" id="GO:0005829">
    <property type="term" value="C:cytosol"/>
    <property type="evidence" value="ECO:0000318"/>
    <property type="project" value="GO_Central"/>
</dbReference>
<feature type="region of interest" description="Disordered" evidence="4">
    <location>
        <begin position="1"/>
        <end position="31"/>
    </location>
</feature>
<gene>
    <name evidence="5" type="ORF">EUGRSUZ_G03122</name>
</gene>
<feature type="region of interest" description="Disordered" evidence="4">
    <location>
        <begin position="437"/>
        <end position="469"/>
    </location>
</feature>
<dbReference type="PANTHER" id="PTHR32054">
    <property type="entry name" value="HEAVY CHAIN, PUTATIVE, EXPRESSED-RELATED-RELATED"/>
    <property type="match status" value="1"/>
</dbReference>